<dbReference type="AlphaFoldDB" id="A0A381YA69"/>
<sequence length="34" mass="4257">MRIEKYLSQSENTYDLEIRIRVLEKSGKYNRFYI</sequence>
<gene>
    <name evidence="1" type="ORF">METZ01_LOCUS126227</name>
</gene>
<dbReference type="EMBL" id="UINC01017637">
    <property type="protein sequence ID" value="SVA73373.1"/>
    <property type="molecule type" value="Genomic_DNA"/>
</dbReference>
<accession>A0A381YA69</accession>
<evidence type="ECO:0000313" key="1">
    <source>
        <dbReference type="EMBL" id="SVA73373.1"/>
    </source>
</evidence>
<reference evidence="1" key="1">
    <citation type="submission" date="2018-05" db="EMBL/GenBank/DDBJ databases">
        <authorList>
            <person name="Lanie J.A."/>
            <person name="Ng W.-L."/>
            <person name="Kazmierczak K.M."/>
            <person name="Andrzejewski T.M."/>
            <person name="Davidsen T.M."/>
            <person name="Wayne K.J."/>
            <person name="Tettelin H."/>
            <person name="Glass J.I."/>
            <person name="Rusch D."/>
            <person name="Podicherti R."/>
            <person name="Tsui H.-C.T."/>
            <person name="Winkler M.E."/>
        </authorList>
    </citation>
    <scope>NUCLEOTIDE SEQUENCE</scope>
</reference>
<name>A0A381YA69_9ZZZZ</name>
<proteinExistence type="predicted"/>
<protein>
    <submittedName>
        <fullName evidence="1">Uncharacterized protein</fullName>
    </submittedName>
</protein>
<organism evidence="1">
    <name type="scientific">marine metagenome</name>
    <dbReference type="NCBI Taxonomy" id="408172"/>
    <lineage>
        <taxon>unclassified sequences</taxon>
        <taxon>metagenomes</taxon>
        <taxon>ecological metagenomes</taxon>
    </lineage>
</organism>